<name>A0ABU7AWS9_9TELE</name>
<keyword evidence="2" id="KW-1185">Reference proteome</keyword>
<organism evidence="1 2">
    <name type="scientific">Ataeniobius toweri</name>
    <dbReference type="NCBI Taxonomy" id="208326"/>
    <lineage>
        <taxon>Eukaryota</taxon>
        <taxon>Metazoa</taxon>
        <taxon>Chordata</taxon>
        <taxon>Craniata</taxon>
        <taxon>Vertebrata</taxon>
        <taxon>Euteleostomi</taxon>
        <taxon>Actinopterygii</taxon>
        <taxon>Neopterygii</taxon>
        <taxon>Teleostei</taxon>
        <taxon>Neoteleostei</taxon>
        <taxon>Acanthomorphata</taxon>
        <taxon>Ovalentaria</taxon>
        <taxon>Atherinomorphae</taxon>
        <taxon>Cyprinodontiformes</taxon>
        <taxon>Goodeidae</taxon>
        <taxon>Ataeniobius</taxon>
    </lineage>
</organism>
<proteinExistence type="predicted"/>
<sequence length="68" mass="8031">HDRKNEIPGERKTTSTSADCVRNVGNGPVYWIFFSALMSRDRDPLTYLNRDWLIVSPSQDFFYHLPWI</sequence>
<accession>A0ABU7AWS9</accession>
<dbReference type="EMBL" id="JAHUTI010031598">
    <property type="protein sequence ID" value="MED6242732.1"/>
    <property type="molecule type" value="Genomic_DNA"/>
</dbReference>
<evidence type="ECO:0000313" key="2">
    <source>
        <dbReference type="Proteomes" id="UP001345963"/>
    </source>
</evidence>
<dbReference type="Proteomes" id="UP001345963">
    <property type="component" value="Unassembled WGS sequence"/>
</dbReference>
<feature type="non-terminal residue" evidence="1">
    <location>
        <position position="1"/>
    </location>
</feature>
<comment type="caution">
    <text evidence="1">The sequence shown here is derived from an EMBL/GenBank/DDBJ whole genome shotgun (WGS) entry which is preliminary data.</text>
</comment>
<gene>
    <name evidence="1" type="ORF">ATANTOWER_009035</name>
</gene>
<evidence type="ECO:0000313" key="1">
    <source>
        <dbReference type="EMBL" id="MED6242732.1"/>
    </source>
</evidence>
<protein>
    <submittedName>
        <fullName evidence="1">Uncharacterized protein</fullName>
    </submittedName>
</protein>
<reference evidence="1 2" key="1">
    <citation type="submission" date="2021-07" db="EMBL/GenBank/DDBJ databases">
        <authorList>
            <person name="Palmer J.M."/>
        </authorList>
    </citation>
    <scope>NUCLEOTIDE SEQUENCE [LARGE SCALE GENOMIC DNA]</scope>
    <source>
        <strain evidence="1 2">AT_MEX2019</strain>
        <tissue evidence="1">Muscle</tissue>
    </source>
</reference>